<dbReference type="Pfam" id="PF00078">
    <property type="entry name" value="RVT_1"/>
    <property type="match status" value="1"/>
</dbReference>
<reference evidence="2" key="1">
    <citation type="submission" date="2015-12" db="EMBL/GenBank/DDBJ databases">
        <title>De novo transcriptome assembly of four potential Pierce s Disease insect vectors from Arizona vineyards.</title>
        <authorList>
            <person name="Tassone E.E."/>
        </authorList>
    </citation>
    <scope>NUCLEOTIDE SEQUENCE</scope>
</reference>
<gene>
    <name evidence="2" type="ORF">g.45389</name>
</gene>
<dbReference type="EMBL" id="GEDC01000799">
    <property type="protein sequence ID" value="JAS36499.1"/>
    <property type="molecule type" value="Transcribed_RNA"/>
</dbReference>
<sequence>IGLPRKIVSFIENVISEQKITFCTNFRLEEKCITKGIPQGSYLSPMLYSIDTRKLSESLDNSIKDLQFADDTVIYEKISNNVNDQLINLNKSIESVLMYLGEHGLQSAPNKC</sequence>
<feature type="non-terminal residue" evidence="2">
    <location>
        <position position="112"/>
    </location>
</feature>
<proteinExistence type="predicted"/>
<evidence type="ECO:0000259" key="1">
    <source>
        <dbReference type="PROSITE" id="PS50878"/>
    </source>
</evidence>
<accession>A0A1B6EEZ8</accession>
<feature type="non-terminal residue" evidence="2">
    <location>
        <position position="1"/>
    </location>
</feature>
<name>A0A1B6EEZ8_9HEMI</name>
<evidence type="ECO:0000313" key="2">
    <source>
        <dbReference type="EMBL" id="JAS36499.1"/>
    </source>
</evidence>
<dbReference type="PROSITE" id="PS50878">
    <property type="entry name" value="RT_POL"/>
    <property type="match status" value="1"/>
</dbReference>
<organism evidence="2">
    <name type="scientific">Clastoptera arizonana</name>
    <name type="common">Arizona spittle bug</name>
    <dbReference type="NCBI Taxonomy" id="38151"/>
    <lineage>
        <taxon>Eukaryota</taxon>
        <taxon>Metazoa</taxon>
        <taxon>Ecdysozoa</taxon>
        <taxon>Arthropoda</taxon>
        <taxon>Hexapoda</taxon>
        <taxon>Insecta</taxon>
        <taxon>Pterygota</taxon>
        <taxon>Neoptera</taxon>
        <taxon>Paraneoptera</taxon>
        <taxon>Hemiptera</taxon>
        <taxon>Auchenorrhyncha</taxon>
        <taxon>Cercopoidea</taxon>
        <taxon>Clastopteridae</taxon>
        <taxon>Clastoptera</taxon>
    </lineage>
</organism>
<dbReference type="InterPro" id="IPR000477">
    <property type="entry name" value="RT_dom"/>
</dbReference>
<dbReference type="AlphaFoldDB" id="A0A1B6EEZ8"/>
<protein>
    <recommendedName>
        <fullName evidence="1">Reverse transcriptase domain-containing protein</fullName>
    </recommendedName>
</protein>
<feature type="domain" description="Reverse transcriptase" evidence="1">
    <location>
        <begin position="1"/>
        <end position="112"/>
    </location>
</feature>